<dbReference type="PANTHER" id="PTHR42928:SF5">
    <property type="entry name" value="BLR1237 PROTEIN"/>
    <property type="match status" value="1"/>
</dbReference>
<dbReference type="InterPro" id="IPR006311">
    <property type="entry name" value="TAT_signal"/>
</dbReference>
<dbReference type="SUPFAM" id="SSF53850">
    <property type="entry name" value="Periplasmic binding protein-like II"/>
    <property type="match status" value="1"/>
</dbReference>
<dbReference type="Gene3D" id="3.40.190.150">
    <property type="entry name" value="Bordetella uptake gene, domain 1"/>
    <property type="match status" value="1"/>
</dbReference>
<feature type="signal peptide" evidence="2">
    <location>
        <begin position="1"/>
        <end position="25"/>
    </location>
</feature>
<evidence type="ECO:0000313" key="4">
    <source>
        <dbReference type="Proteomes" id="UP000255207"/>
    </source>
</evidence>
<accession>A0A370L1M4</accession>
<keyword evidence="4" id="KW-1185">Reference proteome</keyword>
<dbReference type="EMBL" id="QQTP01000012">
    <property type="protein sequence ID" value="RDJ21431.1"/>
    <property type="molecule type" value="Genomic_DNA"/>
</dbReference>
<dbReference type="InterPro" id="IPR005064">
    <property type="entry name" value="BUG"/>
</dbReference>
<dbReference type="RefSeq" id="WP_114831179.1">
    <property type="nucleotide sequence ID" value="NZ_QQTO01000033.1"/>
</dbReference>
<reference evidence="4" key="1">
    <citation type="submission" date="2018-07" db="EMBL/GenBank/DDBJ databases">
        <authorList>
            <person name="Safronova V.I."/>
            <person name="Chirak E.R."/>
            <person name="Sazanova A.L."/>
        </authorList>
    </citation>
    <scope>NUCLEOTIDE SEQUENCE [LARGE SCALE GENOMIC DNA]</scope>
    <source>
        <strain evidence="4">RCAM04685</strain>
    </source>
</reference>
<dbReference type="Gene3D" id="3.40.190.10">
    <property type="entry name" value="Periplasmic binding protein-like II"/>
    <property type="match status" value="1"/>
</dbReference>
<proteinExistence type="inferred from homology"/>
<dbReference type="Proteomes" id="UP000255207">
    <property type="component" value="Unassembled WGS sequence"/>
</dbReference>
<name>A0A370L1M4_9HYPH</name>
<dbReference type="AlphaFoldDB" id="A0A370L1M4"/>
<dbReference type="OrthoDB" id="8443386at2"/>
<comment type="caution">
    <text evidence="3">The sequence shown here is derived from an EMBL/GenBank/DDBJ whole genome shotgun (WGS) entry which is preliminary data.</text>
</comment>
<dbReference type="PROSITE" id="PS51318">
    <property type="entry name" value="TAT"/>
    <property type="match status" value="1"/>
</dbReference>
<dbReference type="InterPro" id="IPR042100">
    <property type="entry name" value="Bug_dom1"/>
</dbReference>
<dbReference type="CDD" id="cd13578">
    <property type="entry name" value="PBP2_Bug27"/>
    <property type="match status" value="1"/>
</dbReference>
<gene>
    <name evidence="3" type="ORF">DWE98_20560</name>
</gene>
<keyword evidence="2" id="KW-0732">Signal</keyword>
<feature type="chain" id="PRO_5030068253" evidence="2">
    <location>
        <begin position="26"/>
        <end position="324"/>
    </location>
</feature>
<organism evidence="3 4">
    <name type="scientific">Bosea caraganae</name>
    <dbReference type="NCBI Taxonomy" id="2763117"/>
    <lineage>
        <taxon>Bacteria</taxon>
        <taxon>Pseudomonadati</taxon>
        <taxon>Pseudomonadota</taxon>
        <taxon>Alphaproteobacteria</taxon>
        <taxon>Hyphomicrobiales</taxon>
        <taxon>Boseaceae</taxon>
        <taxon>Bosea</taxon>
    </lineage>
</organism>
<dbReference type="PANTHER" id="PTHR42928">
    <property type="entry name" value="TRICARBOXYLATE-BINDING PROTEIN"/>
    <property type="match status" value="1"/>
</dbReference>
<evidence type="ECO:0000313" key="3">
    <source>
        <dbReference type="EMBL" id="RDJ21431.1"/>
    </source>
</evidence>
<evidence type="ECO:0000256" key="1">
    <source>
        <dbReference type="ARBA" id="ARBA00006987"/>
    </source>
</evidence>
<dbReference type="Pfam" id="PF03401">
    <property type="entry name" value="TctC"/>
    <property type="match status" value="1"/>
</dbReference>
<dbReference type="PIRSF" id="PIRSF017082">
    <property type="entry name" value="YflP"/>
    <property type="match status" value="1"/>
</dbReference>
<evidence type="ECO:0000256" key="2">
    <source>
        <dbReference type="SAM" id="SignalP"/>
    </source>
</evidence>
<comment type="similarity">
    <text evidence="1">Belongs to the UPF0065 (bug) family.</text>
</comment>
<protein>
    <submittedName>
        <fullName evidence="3">Tripartite tricarboxylate transporter substrate binding protein</fullName>
    </submittedName>
</protein>
<sequence length="324" mass="34052">MLDRRQVLAGAGATLTAAASGPAMAQAWPSKPVRFIVPFVAGGGSDVAARLLAEELRRVLGVAFVIENRPGLAGSIGADAAAKAEPDGHTIVIATPGVQMTNPFLYANLPYDAMKDFRPVVHVAQLPSVLVVNPSVPANTTVEFIAYAKANPDKLNFASNGPGSASHLAVELFKTMAGIDMVHVPYRGSGPALLDLVGGRVDCAIDSLTAMMPQVRDGKLRALGVSTAERVSLEPNLPPIADGLPGYDAFTLLYITTAARVPDAAVTRLNAAVNEILALPEIRRHFEEQGMLPTGGTPAELQAVIETERGKWKRIIDVAGVKVE</sequence>